<proteinExistence type="predicted"/>
<organism evidence="2 3">
    <name type="scientific">Riccia fluitans</name>
    <dbReference type="NCBI Taxonomy" id="41844"/>
    <lineage>
        <taxon>Eukaryota</taxon>
        <taxon>Viridiplantae</taxon>
        <taxon>Streptophyta</taxon>
        <taxon>Embryophyta</taxon>
        <taxon>Marchantiophyta</taxon>
        <taxon>Marchantiopsida</taxon>
        <taxon>Marchantiidae</taxon>
        <taxon>Marchantiales</taxon>
        <taxon>Ricciaceae</taxon>
        <taxon>Riccia</taxon>
    </lineage>
</organism>
<sequence length="116" mass="13281">MAAEETQRRQTKVTITSHAVTIENLKEDLDKKEKRLAKVLDEKMQAQNEIATLQSVCQMAQQKLESANSAHAKELKTLRADFTREMEAKEKKLQDELAAKQTAYEKTVCDIMLEKD</sequence>
<keyword evidence="3" id="KW-1185">Reference proteome</keyword>
<protein>
    <submittedName>
        <fullName evidence="2">Uncharacterized protein</fullName>
    </submittedName>
</protein>
<feature type="coiled-coil region" evidence="1">
    <location>
        <begin position="15"/>
        <end position="103"/>
    </location>
</feature>
<gene>
    <name evidence="2" type="ORF">R1flu_027633</name>
</gene>
<evidence type="ECO:0000313" key="2">
    <source>
        <dbReference type="EMBL" id="KAL2609060.1"/>
    </source>
</evidence>
<dbReference type="EMBL" id="JBHFFA010000008">
    <property type="protein sequence ID" value="KAL2609060.1"/>
    <property type="molecule type" value="Genomic_DNA"/>
</dbReference>
<evidence type="ECO:0000313" key="3">
    <source>
        <dbReference type="Proteomes" id="UP001605036"/>
    </source>
</evidence>
<accession>A0ABD1XJG6</accession>
<keyword evidence="1" id="KW-0175">Coiled coil</keyword>
<reference evidence="2 3" key="1">
    <citation type="submission" date="2024-09" db="EMBL/GenBank/DDBJ databases">
        <title>Chromosome-scale assembly of Riccia fluitans.</title>
        <authorList>
            <person name="Paukszto L."/>
            <person name="Sawicki J."/>
            <person name="Karawczyk K."/>
            <person name="Piernik-Szablinska J."/>
            <person name="Szczecinska M."/>
            <person name="Mazdziarz M."/>
        </authorList>
    </citation>
    <scope>NUCLEOTIDE SEQUENCE [LARGE SCALE GENOMIC DNA]</scope>
    <source>
        <strain evidence="2">Rf_01</strain>
        <tissue evidence="2">Aerial parts of the thallus</tissue>
    </source>
</reference>
<dbReference type="AlphaFoldDB" id="A0ABD1XJG6"/>
<dbReference type="Proteomes" id="UP001605036">
    <property type="component" value="Unassembled WGS sequence"/>
</dbReference>
<name>A0ABD1XJG6_9MARC</name>
<evidence type="ECO:0000256" key="1">
    <source>
        <dbReference type="SAM" id="Coils"/>
    </source>
</evidence>
<comment type="caution">
    <text evidence="2">The sequence shown here is derived from an EMBL/GenBank/DDBJ whole genome shotgun (WGS) entry which is preliminary data.</text>
</comment>